<comment type="caution">
    <text evidence="2">The sequence shown here is derived from an EMBL/GenBank/DDBJ whole genome shotgun (WGS) entry which is preliminary data.</text>
</comment>
<dbReference type="RefSeq" id="WP_163904681.1">
    <property type="nucleotide sequence ID" value="NZ_CP048427.1"/>
</dbReference>
<evidence type="ECO:0000313" key="3">
    <source>
        <dbReference type="Proteomes" id="UP000477849"/>
    </source>
</evidence>
<gene>
    <name evidence="2" type="ORF">G6N76_12925</name>
</gene>
<dbReference type="InterPro" id="IPR050983">
    <property type="entry name" value="GST_Omega/HSP26"/>
</dbReference>
<keyword evidence="2" id="KW-0808">Transferase</keyword>
<dbReference type="CDD" id="cd03205">
    <property type="entry name" value="GST_C_6"/>
    <property type="match status" value="1"/>
</dbReference>
<sequence>MKLLFSSTSPYSSKVRMAARYLGIDLDEITVNTNDDPPVLINANPLGKIPALVTDDGDAIFDSRAIMHYLHRVSGKSLYPKKDEKRTEAEVLEALCDGINDCLLAIVYEKRLRPPELVSQAVIDRQWSKVVRGLDHLEANMPKTGKKLHGGHFAMASLLGYLMLHFPGQWENGHTELTAWPAKFTKRFENYGALRPQT</sequence>
<dbReference type="InterPro" id="IPR004045">
    <property type="entry name" value="Glutathione_S-Trfase_N"/>
</dbReference>
<dbReference type="SFLD" id="SFLDS00019">
    <property type="entry name" value="Glutathione_Transferase_(cytos"/>
    <property type="match status" value="1"/>
</dbReference>
<dbReference type="Gene3D" id="3.40.30.10">
    <property type="entry name" value="Glutaredoxin"/>
    <property type="match status" value="1"/>
</dbReference>
<dbReference type="GO" id="GO:0016740">
    <property type="term" value="F:transferase activity"/>
    <property type="evidence" value="ECO:0007669"/>
    <property type="project" value="UniProtKB-KW"/>
</dbReference>
<dbReference type="Gene3D" id="1.20.1050.10">
    <property type="match status" value="1"/>
</dbReference>
<dbReference type="AlphaFoldDB" id="A0A6M1S5V1"/>
<dbReference type="InterPro" id="IPR036282">
    <property type="entry name" value="Glutathione-S-Trfase_C_sf"/>
</dbReference>
<dbReference type="Proteomes" id="UP000477849">
    <property type="component" value="Unassembled WGS sequence"/>
</dbReference>
<dbReference type="CDD" id="cd03049">
    <property type="entry name" value="GST_N_3"/>
    <property type="match status" value="1"/>
</dbReference>
<reference evidence="2 3" key="1">
    <citation type="submission" date="2020-02" db="EMBL/GenBank/DDBJ databases">
        <title>Genome sequence of the type strain CCBAU10050 of Rhizobium daejeonense.</title>
        <authorList>
            <person name="Gao J."/>
            <person name="Sun J."/>
        </authorList>
    </citation>
    <scope>NUCLEOTIDE SEQUENCE [LARGE SCALE GENOMIC DNA]</scope>
    <source>
        <strain evidence="2 3">CCBAU10050</strain>
    </source>
</reference>
<dbReference type="InterPro" id="IPR040079">
    <property type="entry name" value="Glutathione_S-Trfase"/>
</dbReference>
<dbReference type="EMBL" id="JAAKZH010000003">
    <property type="protein sequence ID" value="NGO64570.1"/>
    <property type="molecule type" value="Genomic_DNA"/>
</dbReference>
<dbReference type="SUPFAM" id="SSF47616">
    <property type="entry name" value="GST C-terminal domain-like"/>
    <property type="match status" value="1"/>
</dbReference>
<dbReference type="GO" id="GO:0005737">
    <property type="term" value="C:cytoplasm"/>
    <property type="evidence" value="ECO:0007669"/>
    <property type="project" value="TreeGrafter"/>
</dbReference>
<evidence type="ECO:0000313" key="2">
    <source>
        <dbReference type="EMBL" id="NGO64570.1"/>
    </source>
</evidence>
<dbReference type="PANTHER" id="PTHR43968">
    <property type="match status" value="1"/>
</dbReference>
<dbReference type="InterPro" id="IPR036249">
    <property type="entry name" value="Thioredoxin-like_sf"/>
</dbReference>
<organism evidence="2 3">
    <name type="scientific">Rhizobium daejeonense</name>
    <dbReference type="NCBI Taxonomy" id="240521"/>
    <lineage>
        <taxon>Bacteria</taxon>
        <taxon>Pseudomonadati</taxon>
        <taxon>Pseudomonadota</taxon>
        <taxon>Alphaproteobacteria</taxon>
        <taxon>Hyphomicrobiales</taxon>
        <taxon>Rhizobiaceae</taxon>
        <taxon>Rhizobium/Agrobacterium group</taxon>
        <taxon>Rhizobium</taxon>
    </lineage>
</organism>
<keyword evidence="3" id="KW-1185">Reference proteome</keyword>
<dbReference type="PROSITE" id="PS50404">
    <property type="entry name" value="GST_NTER"/>
    <property type="match status" value="1"/>
</dbReference>
<dbReference type="PANTHER" id="PTHR43968:SF6">
    <property type="entry name" value="GLUTATHIONE S-TRANSFERASE OMEGA"/>
    <property type="match status" value="1"/>
</dbReference>
<dbReference type="SUPFAM" id="SSF52833">
    <property type="entry name" value="Thioredoxin-like"/>
    <property type="match status" value="1"/>
</dbReference>
<protein>
    <submittedName>
        <fullName evidence="2">Glutathione S-transferase</fullName>
    </submittedName>
</protein>
<evidence type="ECO:0000259" key="1">
    <source>
        <dbReference type="PROSITE" id="PS50404"/>
    </source>
</evidence>
<dbReference type="Pfam" id="PF13409">
    <property type="entry name" value="GST_N_2"/>
    <property type="match status" value="1"/>
</dbReference>
<accession>A0A6M1S5V1</accession>
<feature type="domain" description="GST N-terminal" evidence="1">
    <location>
        <begin position="1"/>
        <end position="78"/>
    </location>
</feature>
<proteinExistence type="predicted"/>
<name>A0A6M1S5V1_9HYPH</name>